<feature type="domain" description="Calmodulin binding protein-like N-terminal" evidence="1">
    <location>
        <begin position="107"/>
        <end position="263"/>
    </location>
</feature>
<dbReference type="InterPro" id="IPR012416">
    <property type="entry name" value="CBP60"/>
</dbReference>
<dbReference type="PANTHER" id="PTHR31713:SF43">
    <property type="entry name" value="CALMODULIN-BINDING PROTEIN 60 G"/>
    <property type="match status" value="1"/>
</dbReference>
<evidence type="ECO:0000259" key="1">
    <source>
        <dbReference type="Pfam" id="PF07887"/>
    </source>
</evidence>
<name>A0A9I9D9W6_CUCME</name>
<dbReference type="GO" id="GO:0080142">
    <property type="term" value="P:regulation of salicylic acid biosynthetic process"/>
    <property type="evidence" value="ECO:0007669"/>
    <property type="project" value="TreeGrafter"/>
</dbReference>
<evidence type="ECO:0000259" key="2">
    <source>
        <dbReference type="Pfam" id="PF20451"/>
    </source>
</evidence>
<dbReference type="Pfam" id="PF20451">
    <property type="entry name" value="Calmod_bind_M"/>
    <property type="match status" value="1"/>
</dbReference>
<feature type="domain" description="Calmodulin binding protein central" evidence="2">
    <location>
        <begin position="277"/>
        <end position="342"/>
    </location>
</feature>
<dbReference type="InterPro" id="IPR046831">
    <property type="entry name" value="Calmodulin_bind_N"/>
</dbReference>
<dbReference type="GO" id="GO:0003700">
    <property type="term" value="F:DNA-binding transcription factor activity"/>
    <property type="evidence" value="ECO:0007669"/>
    <property type="project" value="TreeGrafter"/>
</dbReference>
<dbReference type="Pfam" id="PF07887">
    <property type="entry name" value="Calmodulin_bind"/>
    <property type="match status" value="1"/>
</dbReference>
<dbReference type="GO" id="GO:0043565">
    <property type="term" value="F:sequence-specific DNA binding"/>
    <property type="evidence" value="ECO:0007669"/>
    <property type="project" value="TreeGrafter"/>
</dbReference>
<dbReference type="EnsemblPlants" id="MELO3C015264.2.1">
    <property type="protein sequence ID" value="MELO3C015264.2.1"/>
    <property type="gene ID" value="MELO3C015264.2"/>
</dbReference>
<evidence type="ECO:0008006" key="4">
    <source>
        <dbReference type="Google" id="ProtNLM"/>
    </source>
</evidence>
<dbReference type="PANTHER" id="PTHR31713">
    <property type="entry name" value="OS02G0177800 PROTEIN"/>
    <property type="match status" value="1"/>
</dbReference>
<protein>
    <recommendedName>
        <fullName evidence="4">Calmodulin-binding protein 60 G-like</fullName>
    </recommendedName>
</protein>
<dbReference type="GO" id="GO:0005634">
    <property type="term" value="C:nucleus"/>
    <property type="evidence" value="ECO:0007669"/>
    <property type="project" value="TreeGrafter"/>
</dbReference>
<reference evidence="3" key="1">
    <citation type="submission" date="2023-03" db="UniProtKB">
        <authorList>
            <consortium name="EnsemblPlants"/>
        </authorList>
    </citation>
    <scope>IDENTIFICATION</scope>
</reference>
<dbReference type="Gramene" id="MELO3C015264.2.1">
    <property type="protein sequence ID" value="MELO3C015264.2.1"/>
    <property type="gene ID" value="MELO3C015264.2"/>
</dbReference>
<sequence>MDTAENIWYLKEIEDQTHFSSILPSFLPQLAELQFGFSSYETRSVISSEDLSPKQETIPQENELKQDEDVVKLEVNSNLRSVLSRSSQFSNQFGKERTVTGFENSKLKLCFINQTAPTIFTNNEIKAKDGKPLLVAICENTTNSNAIIKTGLLSSALVEFVVLDGEFGFNRRREKNNSWSRDDFNKSIVSERVGKRPLIVGNDKIIRLNNGFVEFNGLSFSDNSSWTKTKKFKLGVKVLDEEILTRFPRIDEAVSEPLRVMDQRGEGYKKHHPPSGEDEIYRLDGIAQGGAYHQRLSSNGINNVGDFLKTYKQKGSTYLKQVLGGKVPQKIWTKMISNALECDSVEDEANLNTWEDVELHCQDFPSFNPTPTQRLGDNYEAMGAGKGLKGKGEPDKHYFIFDDDYPPLLPHGEASTSYNHNYNGRPCNGCGVCISFLHIDLEGVLIKTYSCISDLGEFIMWYLT</sequence>
<accession>A0A9I9D9W6</accession>
<dbReference type="AlphaFoldDB" id="A0A9I9D9W6"/>
<organism evidence="3">
    <name type="scientific">Cucumis melo</name>
    <name type="common">Muskmelon</name>
    <dbReference type="NCBI Taxonomy" id="3656"/>
    <lineage>
        <taxon>Eukaryota</taxon>
        <taxon>Viridiplantae</taxon>
        <taxon>Streptophyta</taxon>
        <taxon>Embryophyta</taxon>
        <taxon>Tracheophyta</taxon>
        <taxon>Spermatophyta</taxon>
        <taxon>Magnoliopsida</taxon>
        <taxon>eudicotyledons</taxon>
        <taxon>Gunneridae</taxon>
        <taxon>Pentapetalae</taxon>
        <taxon>rosids</taxon>
        <taxon>fabids</taxon>
        <taxon>Cucurbitales</taxon>
        <taxon>Cucurbitaceae</taxon>
        <taxon>Benincaseae</taxon>
        <taxon>Cucumis</taxon>
    </lineage>
</organism>
<evidence type="ECO:0000313" key="3">
    <source>
        <dbReference type="EnsemblPlants" id="MELO3C015264.2.1"/>
    </source>
</evidence>
<dbReference type="GO" id="GO:0005516">
    <property type="term" value="F:calmodulin binding"/>
    <property type="evidence" value="ECO:0007669"/>
    <property type="project" value="InterPro"/>
</dbReference>
<dbReference type="InterPro" id="IPR046830">
    <property type="entry name" value="Calmod_bind_M"/>
</dbReference>
<proteinExistence type="predicted"/>